<accession>A0A6E8VVX3</accession>
<dbReference type="VEuPathDB" id="VectorBase:ACON008707"/>
<dbReference type="InterPro" id="IPR029001">
    <property type="entry name" value="ITPase-like_fam"/>
</dbReference>
<dbReference type="PANTHER" id="PTHR43213">
    <property type="entry name" value="BIFUNCTIONAL DTTP/UTP PYROPHOSPHATASE/METHYLTRANSFERASE PROTEIN-RELATED"/>
    <property type="match status" value="1"/>
</dbReference>
<keyword evidence="4" id="KW-1185">Reference proteome</keyword>
<keyword evidence="2" id="KW-0378">Hydrolase</keyword>
<evidence type="ECO:0000256" key="1">
    <source>
        <dbReference type="ARBA" id="ARBA00001968"/>
    </source>
</evidence>
<dbReference type="InterPro" id="IPR003697">
    <property type="entry name" value="Maf-like"/>
</dbReference>
<dbReference type="CDD" id="cd00555">
    <property type="entry name" value="Maf"/>
    <property type="match status" value="1"/>
</dbReference>
<protein>
    <submittedName>
        <fullName evidence="3">Uncharacterized protein</fullName>
    </submittedName>
</protein>
<dbReference type="HAMAP" id="MF_00528">
    <property type="entry name" value="Maf"/>
    <property type="match status" value="1"/>
</dbReference>
<dbReference type="AlphaFoldDB" id="A0A6E8VVX3"/>
<evidence type="ECO:0000256" key="2">
    <source>
        <dbReference type="ARBA" id="ARBA00022801"/>
    </source>
</evidence>
<comment type="cofactor">
    <cofactor evidence="1">
        <name>a divalent metal cation</name>
        <dbReference type="ChEBI" id="CHEBI:60240"/>
    </cofactor>
</comment>
<dbReference type="Pfam" id="PF02545">
    <property type="entry name" value="Maf"/>
    <property type="match status" value="1"/>
</dbReference>
<organism evidence="3 4">
    <name type="scientific">Anopheles coluzzii</name>
    <name type="common">African malaria mosquito</name>
    <dbReference type="NCBI Taxonomy" id="1518534"/>
    <lineage>
        <taxon>Eukaryota</taxon>
        <taxon>Metazoa</taxon>
        <taxon>Ecdysozoa</taxon>
        <taxon>Arthropoda</taxon>
        <taxon>Hexapoda</taxon>
        <taxon>Insecta</taxon>
        <taxon>Pterygota</taxon>
        <taxon>Neoptera</taxon>
        <taxon>Endopterygota</taxon>
        <taxon>Diptera</taxon>
        <taxon>Nematocera</taxon>
        <taxon>Culicoidea</taxon>
        <taxon>Culicidae</taxon>
        <taxon>Anophelinae</taxon>
        <taxon>Anopheles</taxon>
    </lineage>
</organism>
<dbReference type="PIRSF" id="PIRSF006305">
    <property type="entry name" value="Maf"/>
    <property type="match status" value="1"/>
</dbReference>
<sequence>MLKPILHQIKGKRVVLASGSPRRQELIQNLGIANVQLCPSTFEENLDPAHYSFSDYVAMTALGKVREVYERLSKDDDATRPDVVIGADTMVTMDGQMYGKPKTPEHAFEVLKKLVGRTHVVYTGVVIKYREREVKFTESCNVQFGKATDAQIQAYVDTGEPLDKAGGYGIQGLGGNFVERIEGDYFTVVGLPMYRLSVELCKLFDYLVD</sequence>
<proteinExistence type="inferred from homology"/>
<evidence type="ECO:0000313" key="4">
    <source>
        <dbReference type="Proteomes" id="UP001105220"/>
    </source>
</evidence>
<name>A0A6E8VVX3_ANOCL</name>
<dbReference type="VEuPathDB" id="VectorBase:ACMO_001596"/>
<dbReference type="Gene3D" id="3.90.950.10">
    <property type="match status" value="1"/>
</dbReference>
<dbReference type="EnsemblMetazoa" id="ACON008707-RA">
    <property type="protein sequence ID" value="ACON008707-PA"/>
    <property type="gene ID" value="ACON008707"/>
</dbReference>
<dbReference type="PANTHER" id="PTHR43213:SF5">
    <property type="entry name" value="BIFUNCTIONAL DTTP_UTP PYROPHOSPHATASE_METHYLTRANSFERASE PROTEIN-RELATED"/>
    <property type="match status" value="1"/>
</dbReference>
<dbReference type="SUPFAM" id="SSF52972">
    <property type="entry name" value="ITPase-like"/>
    <property type="match status" value="1"/>
</dbReference>
<reference key="1">
    <citation type="journal article" date="2019" name="Genes (Basel)">
        <title>A High-Quality De novo Genome Assembly from a Single Mosquito Using PacBio Sequencing.</title>
        <authorList>
            <person name="Kingan S.B."/>
            <person name="Heaton H."/>
            <person name="Cudini J."/>
            <person name="Lambert C.C."/>
            <person name="Baybayan P."/>
            <person name="Galvin B.D."/>
            <person name="Durbin R."/>
            <person name="Korlach J."/>
            <person name="Lawniczak M.K.N."/>
        </authorList>
    </citation>
    <scope>NUCLEOTIDE SEQUENCE [LARGE SCALE GENOMIC DNA]</scope>
    <source>
        <strain>Mali-NIH</strain>
    </source>
</reference>
<dbReference type="NCBIfam" id="TIGR00172">
    <property type="entry name" value="maf"/>
    <property type="match status" value="1"/>
</dbReference>
<dbReference type="GO" id="GO:0047429">
    <property type="term" value="F:nucleoside triphosphate diphosphatase activity"/>
    <property type="evidence" value="ECO:0007669"/>
    <property type="project" value="InterPro"/>
</dbReference>
<dbReference type="Proteomes" id="UP001105220">
    <property type="component" value="Unplaced"/>
</dbReference>
<reference evidence="3" key="2">
    <citation type="submission" date="2020-05" db="UniProtKB">
        <authorList>
            <consortium name="EnsemblMetazoa"/>
        </authorList>
    </citation>
    <scope>IDENTIFICATION</scope>
    <source>
        <strain evidence="3">Ngousso</strain>
    </source>
</reference>
<dbReference type="VEuPathDB" id="VectorBase:ACON2_033300"/>
<evidence type="ECO:0000313" key="3">
    <source>
        <dbReference type="EnsemblMetazoa" id="ACON008707-PA"/>
    </source>
</evidence>